<dbReference type="EMBL" id="MU005608">
    <property type="protein sequence ID" value="KAF2678874.1"/>
    <property type="molecule type" value="Genomic_DNA"/>
</dbReference>
<keyword evidence="1" id="KW-0472">Membrane</keyword>
<name>A0A6G1IKV0_9PLEO</name>
<dbReference type="Proteomes" id="UP000799291">
    <property type="component" value="Unassembled WGS sequence"/>
</dbReference>
<evidence type="ECO:0000313" key="2">
    <source>
        <dbReference type="EMBL" id="KAF2678874.1"/>
    </source>
</evidence>
<gene>
    <name evidence="2" type="ORF">K458DRAFT_422757</name>
</gene>
<keyword evidence="1" id="KW-1133">Transmembrane helix</keyword>
<feature type="transmembrane region" description="Helical" evidence="1">
    <location>
        <begin position="46"/>
        <end position="68"/>
    </location>
</feature>
<keyword evidence="1" id="KW-0812">Transmembrane</keyword>
<accession>A0A6G1IKV0</accession>
<protein>
    <submittedName>
        <fullName evidence="2">Uncharacterized protein</fullName>
    </submittedName>
</protein>
<reference evidence="2" key="1">
    <citation type="journal article" date="2020" name="Stud. Mycol.">
        <title>101 Dothideomycetes genomes: a test case for predicting lifestyles and emergence of pathogens.</title>
        <authorList>
            <person name="Haridas S."/>
            <person name="Albert R."/>
            <person name="Binder M."/>
            <person name="Bloem J."/>
            <person name="Labutti K."/>
            <person name="Salamov A."/>
            <person name="Andreopoulos B."/>
            <person name="Baker S."/>
            <person name="Barry K."/>
            <person name="Bills G."/>
            <person name="Bluhm B."/>
            <person name="Cannon C."/>
            <person name="Castanera R."/>
            <person name="Culley D."/>
            <person name="Daum C."/>
            <person name="Ezra D."/>
            <person name="Gonzalez J."/>
            <person name="Henrissat B."/>
            <person name="Kuo A."/>
            <person name="Liang C."/>
            <person name="Lipzen A."/>
            <person name="Lutzoni F."/>
            <person name="Magnuson J."/>
            <person name="Mondo S."/>
            <person name="Nolan M."/>
            <person name="Ohm R."/>
            <person name="Pangilinan J."/>
            <person name="Park H.-J."/>
            <person name="Ramirez L."/>
            <person name="Alfaro M."/>
            <person name="Sun H."/>
            <person name="Tritt A."/>
            <person name="Yoshinaga Y."/>
            <person name="Zwiers L.-H."/>
            <person name="Turgeon B."/>
            <person name="Goodwin S."/>
            <person name="Spatafora J."/>
            <person name="Crous P."/>
            <person name="Grigoriev I."/>
        </authorList>
    </citation>
    <scope>NUCLEOTIDE SEQUENCE</scope>
    <source>
        <strain evidence="2">CBS 122367</strain>
    </source>
</reference>
<evidence type="ECO:0000313" key="3">
    <source>
        <dbReference type="Proteomes" id="UP000799291"/>
    </source>
</evidence>
<dbReference type="AlphaFoldDB" id="A0A6G1IKV0"/>
<evidence type="ECO:0000256" key="1">
    <source>
        <dbReference type="SAM" id="Phobius"/>
    </source>
</evidence>
<keyword evidence="3" id="KW-1185">Reference proteome</keyword>
<sequence>MGRGGYEKGIEYWVRLRASQSTENLRWRDRDTNRGPDVSRTSSPQLLWILTNAEIVCLLYLATFSMGLRPPVWRCHARVAAPVPSPGCRG</sequence>
<organism evidence="2 3">
    <name type="scientific">Lentithecium fluviatile CBS 122367</name>
    <dbReference type="NCBI Taxonomy" id="1168545"/>
    <lineage>
        <taxon>Eukaryota</taxon>
        <taxon>Fungi</taxon>
        <taxon>Dikarya</taxon>
        <taxon>Ascomycota</taxon>
        <taxon>Pezizomycotina</taxon>
        <taxon>Dothideomycetes</taxon>
        <taxon>Pleosporomycetidae</taxon>
        <taxon>Pleosporales</taxon>
        <taxon>Massarineae</taxon>
        <taxon>Lentitheciaceae</taxon>
        <taxon>Lentithecium</taxon>
    </lineage>
</organism>
<proteinExistence type="predicted"/>